<dbReference type="RefSeq" id="WP_269360213.1">
    <property type="nucleotide sequence ID" value="NZ_JAPWHE010000014.1"/>
</dbReference>
<name>A0ABT4M6Y3_9BURK</name>
<dbReference type="Proteomes" id="UP001068379">
    <property type="component" value="Unassembled WGS sequence"/>
</dbReference>
<reference evidence="1" key="1">
    <citation type="submission" date="2022-12" db="EMBL/GenBank/DDBJ databases">
        <title>Bacterial isolates from different developmental stages of Nematostella vectensis.</title>
        <authorList>
            <person name="Fraune S."/>
        </authorList>
    </citation>
    <scope>NUCLEOTIDE SEQUENCE</scope>
    <source>
        <strain evidence="1">G21619-S1</strain>
    </source>
</reference>
<dbReference type="InterPro" id="IPR036614">
    <property type="entry name" value="RusA-like_sf"/>
</dbReference>
<sequence length="159" mass="17387">MTLEDLAFPPTATDQLAALKRAERFNTGAIRKMQALDHITIVLPWPDSRLMPNRKNGRHWAGTQAAKARARMDGAMSAKQAVGRNTVCLPEQIPVKITFAAPDRIRRDLDNLHAAMKASLDGIAKALGVDDSRFVPVTLDRVLDAKKEGFVMIEIGGAC</sequence>
<dbReference type="Gene3D" id="3.30.1330.70">
    <property type="entry name" value="Holliday junction resolvase RusA"/>
    <property type="match status" value="1"/>
</dbReference>
<gene>
    <name evidence="1" type="ORF">O4H32_14125</name>
</gene>
<dbReference type="SUPFAM" id="SSF103084">
    <property type="entry name" value="Holliday junction resolvase RusA"/>
    <property type="match status" value="1"/>
</dbReference>
<evidence type="ECO:0000313" key="1">
    <source>
        <dbReference type="EMBL" id="MCZ4331083.1"/>
    </source>
</evidence>
<protein>
    <submittedName>
        <fullName evidence="1">Uncharacterized protein</fullName>
    </submittedName>
</protein>
<evidence type="ECO:0000313" key="2">
    <source>
        <dbReference type="Proteomes" id="UP001068379"/>
    </source>
</evidence>
<keyword evidence="2" id="KW-1185">Reference proteome</keyword>
<accession>A0ABT4M6Y3</accession>
<dbReference type="EMBL" id="JAPWHE010000014">
    <property type="protein sequence ID" value="MCZ4331083.1"/>
    <property type="molecule type" value="Genomic_DNA"/>
</dbReference>
<organism evidence="1 2">
    <name type="scientific">Castellaniella denitrificans</name>
    <dbReference type="NCBI Taxonomy" id="56119"/>
    <lineage>
        <taxon>Bacteria</taxon>
        <taxon>Pseudomonadati</taxon>
        <taxon>Pseudomonadota</taxon>
        <taxon>Betaproteobacteria</taxon>
        <taxon>Burkholderiales</taxon>
        <taxon>Alcaligenaceae</taxon>
        <taxon>Castellaniella</taxon>
    </lineage>
</organism>
<comment type="caution">
    <text evidence="1">The sequence shown here is derived from an EMBL/GenBank/DDBJ whole genome shotgun (WGS) entry which is preliminary data.</text>
</comment>
<proteinExistence type="predicted"/>